<proteinExistence type="predicted"/>
<dbReference type="InterPro" id="IPR007420">
    <property type="entry name" value="DUF465"/>
</dbReference>
<dbReference type="Proteomes" id="UP000600865">
    <property type="component" value="Unassembled WGS sequence"/>
</dbReference>
<evidence type="ECO:0008006" key="3">
    <source>
        <dbReference type="Google" id="ProtNLM"/>
    </source>
</evidence>
<name>A0A918NGN4_9PROT</name>
<organism evidence="1 2">
    <name type="scientific">Litorimonas cladophorae</name>
    <dbReference type="NCBI Taxonomy" id="1220491"/>
    <lineage>
        <taxon>Bacteria</taxon>
        <taxon>Pseudomonadati</taxon>
        <taxon>Pseudomonadota</taxon>
        <taxon>Alphaproteobacteria</taxon>
        <taxon>Maricaulales</taxon>
        <taxon>Robiginitomaculaceae</taxon>
    </lineage>
</organism>
<dbReference type="Pfam" id="PF04325">
    <property type="entry name" value="DUF465"/>
    <property type="match status" value="1"/>
</dbReference>
<dbReference type="RefSeq" id="WP_189584827.1">
    <property type="nucleotide sequence ID" value="NZ_BMYV01000002.1"/>
</dbReference>
<gene>
    <name evidence="1" type="ORF">GCM10011309_18890</name>
</gene>
<dbReference type="InterPro" id="IPR038444">
    <property type="entry name" value="DUF465_sf"/>
</dbReference>
<sequence>MAVTAHLETLQSKHTNLEQKIQAELRSPLPDNIRVSQLKKEKLHIKETIQQFSQSN</sequence>
<reference evidence="1 2" key="1">
    <citation type="journal article" date="2014" name="Int. J. Syst. Evol. Microbiol.">
        <title>Complete genome sequence of Corynebacterium casei LMG S-19264T (=DSM 44701T), isolated from a smear-ripened cheese.</title>
        <authorList>
            <consortium name="US DOE Joint Genome Institute (JGI-PGF)"/>
            <person name="Walter F."/>
            <person name="Albersmeier A."/>
            <person name="Kalinowski J."/>
            <person name="Ruckert C."/>
        </authorList>
    </citation>
    <scope>NUCLEOTIDE SEQUENCE [LARGE SCALE GENOMIC DNA]</scope>
    <source>
        <strain evidence="1 2">KCTC 23968</strain>
    </source>
</reference>
<dbReference type="AlphaFoldDB" id="A0A918NGN4"/>
<comment type="caution">
    <text evidence="1">The sequence shown here is derived from an EMBL/GenBank/DDBJ whole genome shotgun (WGS) entry which is preliminary data.</text>
</comment>
<dbReference type="EMBL" id="BMYV01000002">
    <property type="protein sequence ID" value="GGX69171.1"/>
    <property type="molecule type" value="Genomic_DNA"/>
</dbReference>
<evidence type="ECO:0000313" key="2">
    <source>
        <dbReference type="Proteomes" id="UP000600865"/>
    </source>
</evidence>
<dbReference type="Gene3D" id="6.10.280.50">
    <property type="match status" value="1"/>
</dbReference>
<protein>
    <recommendedName>
        <fullName evidence="3">DUF465 domain-containing protein</fullName>
    </recommendedName>
</protein>
<keyword evidence="2" id="KW-1185">Reference proteome</keyword>
<evidence type="ECO:0000313" key="1">
    <source>
        <dbReference type="EMBL" id="GGX69171.1"/>
    </source>
</evidence>
<accession>A0A918NGN4</accession>